<protein>
    <recommendedName>
        <fullName evidence="2">histidine kinase</fullName>
        <ecNumber evidence="2">2.7.13.3</ecNumber>
    </recommendedName>
</protein>
<dbReference type="SUPFAM" id="SSF55781">
    <property type="entry name" value="GAF domain-like"/>
    <property type="match status" value="2"/>
</dbReference>
<dbReference type="PROSITE" id="PS50109">
    <property type="entry name" value="HIS_KIN"/>
    <property type="match status" value="1"/>
</dbReference>
<dbReference type="AlphaFoldDB" id="A0A552F4F2"/>
<dbReference type="SUPFAM" id="SSF55874">
    <property type="entry name" value="ATPase domain of HSP90 chaperone/DNA topoisomerase II/histidine kinase"/>
    <property type="match status" value="1"/>
</dbReference>
<dbReference type="EMBL" id="SFBI01000033">
    <property type="protein sequence ID" value="TRU41612.1"/>
    <property type="molecule type" value="Genomic_DNA"/>
</dbReference>
<keyword evidence="4" id="KW-0547">Nucleotide-binding</keyword>
<dbReference type="GO" id="GO:0000160">
    <property type="term" value="P:phosphorelay signal transduction system"/>
    <property type="evidence" value="ECO:0007669"/>
    <property type="project" value="UniProtKB-KW"/>
</dbReference>
<dbReference type="PANTHER" id="PTHR43065">
    <property type="entry name" value="SENSOR HISTIDINE KINASE"/>
    <property type="match status" value="1"/>
</dbReference>
<dbReference type="GO" id="GO:0004673">
    <property type="term" value="F:protein histidine kinase activity"/>
    <property type="evidence" value="ECO:0007669"/>
    <property type="project" value="UniProtKB-EC"/>
</dbReference>
<dbReference type="PRINTS" id="PR00344">
    <property type="entry name" value="BCTRLSENSOR"/>
</dbReference>
<dbReference type="InterPro" id="IPR036890">
    <property type="entry name" value="HATPase_C_sf"/>
</dbReference>
<keyword evidence="6" id="KW-0067">ATP-binding</keyword>
<dbReference type="CDD" id="cd00075">
    <property type="entry name" value="HATPase"/>
    <property type="match status" value="1"/>
</dbReference>
<proteinExistence type="predicted"/>
<dbReference type="SMART" id="SM00065">
    <property type="entry name" value="GAF"/>
    <property type="match status" value="2"/>
</dbReference>
<dbReference type="PANTHER" id="PTHR43065:SF46">
    <property type="entry name" value="C4-DICARBOXYLATE TRANSPORT SENSOR PROTEIN DCTB"/>
    <property type="match status" value="1"/>
</dbReference>
<accession>A0A552F4F2</accession>
<evidence type="ECO:0000256" key="2">
    <source>
        <dbReference type="ARBA" id="ARBA00012438"/>
    </source>
</evidence>
<dbReference type="SMART" id="SM00387">
    <property type="entry name" value="HATPase_c"/>
    <property type="match status" value="1"/>
</dbReference>
<evidence type="ECO:0000313" key="10">
    <source>
        <dbReference type="Proteomes" id="UP000317708"/>
    </source>
</evidence>
<evidence type="ECO:0000256" key="7">
    <source>
        <dbReference type="ARBA" id="ARBA00023012"/>
    </source>
</evidence>
<dbReference type="InterPro" id="IPR004358">
    <property type="entry name" value="Sig_transdc_His_kin-like_C"/>
</dbReference>
<sequence length="608" mass="69643">MERERILIQLRSLNQVSKTLIRCKSQEEAIQVALQEVREKLNVQVASIFLFSKDGVLKRFGIDGVDGEGNCLPASWLADETYKPDESFSGKAVPPTGLDLWDSTYGEPQYSNNIMRDFPYMKYGKEYQDTLGYLRCGISVPLNGLNRTFSTLEVLNKSDSNGFQNEDLFWLMLISTTVSKIISEFGRRKNLEEYNKITQEIISLGAEHKFNQNEFTKVLESIADDLVSDLTPYKVCILRIKNKNNELEIVKISTTNDICGERDNKPVKVGDDILAQVFKTNTAEYINDLKNYKKPYFNKTWIEKNGLKSHACVPLSIEGNVVGTISVYTGYKREFYDSDKSFLRTISFLTAAIIYIVQYKEELSKERIELENEKREFHNKVYAQGFDTNLKSFLHEYKNELIDISFNLQKLLNDSGKSNREKERIVSEQIEWIDRRTEEIQSEFESESSVPTAIDINDLVRRAAKFFDLASRDIEVVIIPDKTIPIIEVDETKFKQIIHNLIANAIEAIEKAKPKKAKIFIKTFIVTSDGIEYIQISIEDNGSGIPNEIKDEVFKKGFSTRKSEGGTGMGLYVVSEILREHGGKIYYDSTVGKGTTFFVNIPLKWYQL</sequence>
<evidence type="ECO:0000313" key="9">
    <source>
        <dbReference type="EMBL" id="TRU41612.1"/>
    </source>
</evidence>
<dbReference type="Gene3D" id="3.30.565.10">
    <property type="entry name" value="Histidine kinase-like ATPase, C-terminal domain"/>
    <property type="match status" value="1"/>
</dbReference>
<evidence type="ECO:0000256" key="5">
    <source>
        <dbReference type="ARBA" id="ARBA00022777"/>
    </source>
</evidence>
<evidence type="ECO:0000256" key="1">
    <source>
        <dbReference type="ARBA" id="ARBA00000085"/>
    </source>
</evidence>
<evidence type="ECO:0000256" key="4">
    <source>
        <dbReference type="ARBA" id="ARBA00022741"/>
    </source>
</evidence>
<dbReference type="GO" id="GO:0005524">
    <property type="term" value="F:ATP binding"/>
    <property type="evidence" value="ECO:0007669"/>
    <property type="project" value="UniProtKB-KW"/>
</dbReference>
<dbReference type="Gene3D" id="3.30.450.40">
    <property type="match status" value="2"/>
</dbReference>
<dbReference type="InterPro" id="IPR003594">
    <property type="entry name" value="HATPase_dom"/>
</dbReference>
<organism evidence="9 10">
    <name type="scientific">Microcystis aeruginosa Ma_MB_S_20031200_S102</name>
    <dbReference type="NCBI Taxonomy" id="2486254"/>
    <lineage>
        <taxon>Bacteria</taxon>
        <taxon>Bacillati</taxon>
        <taxon>Cyanobacteriota</taxon>
        <taxon>Cyanophyceae</taxon>
        <taxon>Oscillatoriophycideae</taxon>
        <taxon>Chroococcales</taxon>
        <taxon>Microcystaceae</taxon>
        <taxon>Microcystis</taxon>
    </lineage>
</organism>
<dbReference type="Pfam" id="PF02518">
    <property type="entry name" value="HATPase_c"/>
    <property type="match status" value="1"/>
</dbReference>
<dbReference type="EC" id="2.7.13.3" evidence="2"/>
<name>A0A552F4F2_MICAE</name>
<comment type="caution">
    <text evidence="9">The sequence shown here is derived from an EMBL/GenBank/DDBJ whole genome shotgun (WGS) entry which is preliminary data.</text>
</comment>
<comment type="catalytic activity">
    <reaction evidence="1">
        <text>ATP + protein L-histidine = ADP + protein N-phospho-L-histidine.</text>
        <dbReference type="EC" id="2.7.13.3"/>
    </reaction>
</comment>
<evidence type="ECO:0000256" key="3">
    <source>
        <dbReference type="ARBA" id="ARBA00022679"/>
    </source>
</evidence>
<feature type="domain" description="Histidine kinase" evidence="8">
    <location>
        <begin position="392"/>
        <end position="605"/>
    </location>
</feature>
<reference evidence="9 10" key="1">
    <citation type="submission" date="2019-01" db="EMBL/GenBank/DDBJ databases">
        <title>Coherence of Microcystis species and biogeography revealed through population genomics.</title>
        <authorList>
            <person name="Perez-Carrascal O.M."/>
            <person name="Terrat Y."/>
            <person name="Giani A."/>
            <person name="Fortin N."/>
            <person name="Tromas N."/>
            <person name="Shapiro B.J."/>
        </authorList>
    </citation>
    <scope>NUCLEOTIDE SEQUENCE [LARGE SCALE GENOMIC DNA]</scope>
    <source>
        <strain evidence="9">Ma_MB_S_20031200_S102</strain>
    </source>
</reference>
<gene>
    <name evidence="9" type="ORF">EWV92_02880</name>
</gene>
<evidence type="ECO:0000256" key="6">
    <source>
        <dbReference type="ARBA" id="ARBA00022840"/>
    </source>
</evidence>
<dbReference type="InterPro" id="IPR005467">
    <property type="entry name" value="His_kinase_dom"/>
</dbReference>
<dbReference type="Pfam" id="PF13185">
    <property type="entry name" value="GAF_2"/>
    <property type="match status" value="1"/>
</dbReference>
<keyword evidence="3" id="KW-0808">Transferase</keyword>
<dbReference type="InterPro" id="IPR003018">
    <property type="entry name" value="GAF"/>
</dbReference>
<keyword evidence="7" id="KW-0902">Two-component regulatory system</keyword>
<keyword evidence="5" id="KW-0418">Kinase</keyword>
<dbReference type="Proteomes" id="UP000317708">
    <property type="component" value="Unassembled WGS sequence"/>
</dbReference>
<evidence type="ECO:0000259" key="8">
    <source>
        <dbReference type="PROSITE" id="PS50109"/>
    </source>
</evidence>
<dbReference type="InterPro" id="IPR029016">
    <property type="entry name" value="GAF-like_dom_sf"/>
</dbReference>